<dbReference type="PANTHER" id="PTHR10954:SF23">
    <property type="entry name" value="RIBONUCLEASE"/>
    <property type="match status" value="1"/>
</dbReference>
<dbReference type="OrthoDB" id="7462577at2759"/>
<dbReference type="GO" id="GO:0003723">
    <property type="term" value="F:RNA binding"/>
    <property type="evidence" value="ECO:0007669"/>
    <property type="project" value="UniProtKB-UniRule"/>
</dbReference>
<dbReference type="STRING" id="905079.L1ITA7"/>
<feature type="region of interest" description="Disordered" evidence="13">
    <location>
        <begin position="1"/>
        <end position="47"/>
    </location>
</feature>
<evidence type="ECO:0000256" key="12">
    <source>
        <dbReference type="RuleBase" id="RU003515"/>
    </source>
</evidence>
<dbReference type="GO" id="GO:0004523">
    <property type="term" value="F:RNA-DNA hybrid ribonuclease activity"/>
    <property type="evidence" value="ECO:0007669"/>
    <property type="project" value="UniProtKB-UniRule"/>
</dbReference>
<dbReference type="GO" id="GO:0005737">
    <property type="term" value="C:cytoplasm"/>
    <property type="evidence" value="ECO:0007669"/>
    <property type="project" value="UniProtKB-SubCell"/>
</dbReference>
<sequence>MCPQQTTRVNQSSRSFRTPRQPTEAKASRPIARKQKKPNCQQLSMTSRELWSEGYDKVAGVDEVGRGPLAGPVVAAAVILPREAQGEVGVDGEALEYLDQLDDSKKLSERQREEVFEKLTQDPRVVWAVEFKSNRDIDAGNILACAEAAMVSCTAATPPSLPADGNRVPKALKVPAEPIVKGDGLCCNIAAASIIAKVTRDRFMNDAHEKWPEYNFLKNKGLPYC</sequence>
<dbReference type="KEGG" id="gtt:GUITHDRAFT_143524"/>
<comment type="catalytic activity">
    <reaction evidence="1 11 12">
        <text>Endonucleolytic cleavage to 5'-phosphomonoester.</text>
        <dbReference type="EC" id="3.1.26.4"/>
    </reaction>
</comment>
<evidence type="ECO:0000313" key="15">
    <source>
        <dbReference type="EMBL" id="EKX39312.1"/>
    </source>
</evidence>
<organism evidence="15">
    <name type="scientific">Guillardia theta (strain CCMP2712)</name>
    <name type="common">Cryptophyte</name>
    <dbReference type="NCBI Taxonomy" id="905079"/>
    <lineage>
        <taxon>Eukaryota</taxon>
        <taxon>Cryptophyceae</taxon>
        <taxon>Pyrenomonadales</taxon>
        <taxon>Geminigeraceae</taxon>
        <taxon>Guillardia</taxon>
    </lineage>
</organism>
<dbReference type="Proteomes" id="UP000011087">
    <property type="component" value="Unassembled WGS sequence"/>
</dbReference>
<dbReference type="RefSeq" id="XP_005826292.1">
    <property type="nucleotide sequence ID" value="XM_005826235.1"/>
</dbReference>
<evidence type="ECO:0000256" key="2">
    <source>
        <dbReference type="ARBA" id="ARBA00004065"/>
    </source>
</evidence>
<comment type="similarity">
    <text evidence="4 12">Belongs to the RNase HII family.</text>
</comment>
<dbReference type="PROSITE" id="PS51975">
    <property type="entry name" value="RNASE_H_2"/>
    <property type="match status" value="1"/>
</dbReference>
<dbReference type="InterPro" id="IPR036397">
    <property type="entry name" value="RNaseH_sf"/>
</dbReference>
<comment type="function">
    <text evidence="2 12">Endonuclease that specifically degrades the RNA of RNA-DNA hybrids.</text>
</comment>
<dbReference type="EC" id="3.1.26.4" evidence="12"/>
<evidence type="ECO:0000313" key="17">
    <source>
        <dbReference type="Proteomes" id="UP000011087"/>
    </source>
</evidence>
<keyword evidence="17" id="KW-1185">Reference proteome</keyword>
<evidence type="ECO:0000256" key="7">
    <source>
        <dbReference type="ARBA" id="ARBA00022723"/>
    </source>
</evidence>
<evidence type="ECO:0000256" key="8">
    <source>
        <dbReference type="ARBA" id="ARBA00022759"/>
    </source>
</evidence>
<evidence type="ECO:0000256" key="1">
    <source>
        <dbReference type="ARBA" id="ARBA00000077"/>
    </source>
</evidence>
<evidence type="ECO:0000259" key="14">
    <source>
        <dbReference type="PROSITE" id="PS51975"/>
    </source>
</evidence>
<dbReference type="GO" id="GO:0006298">
    <property type="term" value="P:mismatch repair"/>
    <property type="evidence" value="ECO:0007669"/>
    <property type="project" value="TreeGrafter"/>
</dbReference>
<keyword evidence="5" id="KW-0963">Cytoplasm</keyword>
<dbReference type="eggNOG" id="KOG2299">
    <property type="taxonomic scope" value="Eukaryota"/>
</dbReference>
<comment type="cofactor">
    <cofactor evidence="11">
        <name>Mn(2+)</name>
        <dbReference type="ChEBI" id="CHEBI:29035"/>
    </cofactor>
    <cofactor evidence="11">
        <name>Mg(2+)</name>
        <dbReference type="ChEBI" id="CHEBI:18420"/>
    </cofactor>
    <text evidence="11">Manganese or magnesium. Binds 1 divalent metal ion per monomer in the absence of substrate. May bind a second metal ion after substrate binding.</text>
</comment>
<evidence type="ECO:0000256" key="3">
    <source>
        <dbReference type="ARBA" id="ARBA00004496"/>
    </source>
</evidence>
<dbReference type="OMA" id="DGKHDYL"/>
<keyword evidence="6 11" id="KW-0540">Nuclease</keyword>
<dbReference type="InterPro" id="IPR024567">
    <property type="entry name" value="RNase_HII/HIII_dom"/>
</dbReference>
<feature type="compositionally biased region" description="Polar residues" evidence="13">
    <location>
        <begin position="38"/>
        <end position="47"/>
    </location>
</feature>
<dbReference type="AlphaFoldDB" id="L1ITA7"/>
<dbReference type="InterPro" id="IPR012337">
    <property type="entry name" value="RNaseH-like_sf"/>
</dbReference>
<reference evidence="15 17" key="1">
    <citation type="journal article" date="2012" name="Nature">
        <title>Algal genomes reveal evolutionary mosaicism and the fate of nucleomorphs.</title>
        <authorList>
            <consortium name="DOE Joint Genome Institute"/>
            <person name="Curtis B.A."/>
            <person name="Tanifuji G."/>
            <person name="Burki F."/>
            <person name="Gruber A."/>
            <person name="Irimia M."/>
            <person name="Maruyama S."/>
            <person name="Arias M.C."/>
            <person name="Ball S.G."/>
            <person name="Gile G.H."/>
            <person name="Hirakawa Y."/>
            <person name="Hopkins J.F."/>
            <person name="Kuo A."/>
            <person name="Rensing S.A."/>
            <person name="Schmutz J."/>
            <person name="Symeonidi A."/>
            <person name="Elias M."/>
            <person name="Eveleigh R.J."/>
            <person name="Herman E.K."/>
            <person name="Klute M.J."/>
            <person name="Nakayama T."/>
            <person name="Obornik M."/>
            <person name="Reyes-Prieto A."/>
            <person name="Armbrust E.V."/>
            <person name="Aves S.J."/>
            <person name="Beiko R.G."/>
            <person name="Coutinho P."/>
            <person name="Dacks J.B."/>
            <person name="Durnford D.G."/>
            <person name="Fast N.M."/>
            <person name="Green B.R."/>
            <person name="Grisdale C.J."/>
            <person name="Hempel F."/>
            <person name="Henrissat B."/>
            <person name="Hoppner M.P."/>
            <person name="Ishida K."/>
            <person name="Kim E."/>
            <person name="Koreny L."/>
            <person name="Kroth P.G."/>
            <person name="Liu Y."/>
            <person name="Malik S.B."/>
            <person name="Maier U.G."/>
            <person name="McRose D."/>
            <person name="Mock T."/>
            <person name="Neilson J.A."/>
            <person name="Onodera N.T."/>
            <person name="Poole A.M."/>
            <person name="Pritham E.J."/>
            <person name="Richards T.A."/>
            <person name="Rocap G."/>
            <person name="Roy S.W."/>
            <person name="Sarai C."/>
            <person name="Schaack S."/>
            <person name="Shirato S."/>
            <person name="Slamovits C.H."/>
            <person name="Spencer D.F."/>
            <person name="Suzuki S."/>
            <person name="Worden A.Z."/>
            <person name="Zauner S."/>
            <person name="Barry K."/>
            <person name="Bell C."/>
            <person name="Bharti A.K."/>
            <person name="Crow J.A."/>
            <person name="Grimwood J."/>
            <person name="Kramer R."/>
            <person name="Lindquist E."/>
            <person name="Lucas S."/>
            <person name="Salamov A."/>
            <person name="McFadden G.I."/>
            <person name="Lane C.E."/>
            <person name="Keeling P.J."/>
            <person name="Gray M.W."/>
            <person name="Grigoriev I.V."/>
            <person name="Archibald J.M."/>
        </authorList>
    </citation>
    <scope>NUCLEOTIDE SEQUENCE</scope>
    <source>
        <strain evidence="15 17">CCMP2712</strain>
    </source>
</reference>
<dbReference type="EnsemblProtists" id="EKX39312">
    <property type="protein sequence ID" value="EKX39312"/>
    <property type="gene ID" value="GUITHDRAFT_143524"/>
</dbReference>
<dbReference type="EMBL" id="JH993040">
    <property type="protein sequence ID" value="EKX39312.1"/>
    <property type="molecule type" value="Genomic_DNA"/>
</dbReference>
<dbReference type="PaxDb" id="55529-EKX39312"/>
<proteinExistence type="inferred from homology"/>
<keyword evidence="8 11" id="KW-0255">Endonuclease</keyword>
<evidence type="ECO:0000313" key="16">
    <source>
        <dbReference type="EnsemblProtists" id="EKX39312"/>
    </source>
</evidence>
<evidence type="ECO:0000256" key="6">
    <source>
        <dbReference type="ARBA" id="ARBA00022722"/>
    </source>
</evidence>
<name>L1ITA7_GUITC</name>
<keyword evidence="10" id="KW-0464">Manganese</keyword>
<evidence type="ECO:0000256" key="13">
    <source>
        <dbReference type="SAM" id="MobiDB-lite"/>
    </source>
</evidence>
<dbReference type="GO" id="GO:0032299">
    <property type="term" value="C:ribonuclease H2 complex"/>
    <property type="evidence" value="ECO:0007669"/>
    <property type="project" value="TreeGrafter"/>
</dbReference>
<gene>
    <name evidence="15" type="ORF">GUITHDRAFT_143524</name>
</gene>
<reference evidence="16" key="3">
    <citation type="submission" date="2016-03" db="UniProtKB">
        <authorList>
            <consortium name="EnsemblProtists"/>
        </authorList>
    </citation>
    <scope>IDENTIFICATION</scope>
</reference>
<keyword evidence="9 11" id="KW-0378">Hydrolase</keyword>
<protein>
    <recommendedName>
        <fullName evidence="12">Ribonuclease</fullName>
        <ecNumber evidence="12">3.1.26.4</ecNumber>
    </recommendedName>
</protein>
<dbReference type="Pfam" id="PF01351">
    <property type="entry name" value="RNase_HII"/>
    <property type="match status" value="1"/>
</dbReference>
<dbReference type="InterPro" id="IPR001352">
    <property type="entry name" value="RNase_HII/HIII"/>
</dbReference>
<reference evidence="17" key="2">
    <citation type="submission" date="2012-11" db="EMBL/GenBank/DDBJ databases">
        <authorList>
            <person name="Kuo A."/>
            <person name="Curtis B.A."/>
            <person name="Tanifuji G."/>
            <person name="Burki F."/>
            <person name="Gruber A."/>
            <person name="Irimia M."/>
            <person name="Maruyama S."/>
            <person name="Arias M.C."/>
            <person name="Ball S.G."/>
            <person name="Gile G.H."/>
            <person name="Hirakawa Y."/>
            <person name="Hopkins J.F."/>
            <person name="Rensing S.A."/>
            <person name="Schmutz J."/>
            <person name="Symeonidi A."/>
            <person name="Elias M."/>
            <person name="Eveleigh R.J."/>
            <person name="Herman E.K."/>
            <person name="Klute M.J."/>
            <person name="Nakayama T."/>
            <person name="Obornik M."/>
            <person name="Reyes-Prieto A."/>
            <person name="Armbrust E.V."/>
            <person name="Aves S.J."/>
            <person name="Beiko R.G."/>
            <person name="Coutinho P."/>
            <person name="Dacks J.B."/>
            <person name="Durnford D.G."/>
            <person name="Fast N.M."/>
            <person name="Green B.R."/>
            <person name="Grisdale C."/>
            <person name="Hempe F."/>
            <person name="Henrissat B."/>
            <person name="Hoppner M.P."/>
            <person name="Ishida K.-I."/>
            <person name="Kim E."/>
            <person name="Koreny L."/>
            <person name="Kroth P.G."/>
            <person name="Liu Y."/>
            <person name="Malik S.-B."/>
            <person name="Maier U.G."/>
            <person name="McRose D."/>
            <person name="Mock T."/>
            <person name="Neilson J.A."/>
            <person name="Onodera N.T."/>
            <person name="Poole A.M."/>
            <person name="Pritham E.J."/>
            <person name="Richards T.A."/>
            <person name="Rocap G."/>
            <person name="Roy S.W."/>
            <person name="Sarai C."/>
            <person name="Schaack S."/>
            <person name="Shirato S."/>
            <person name="Slamovits C.H."/>
            <person name="Spencer D.F."/>
            <person name="Suzuki S."/>
            <person name="Worden A.Z."/>
            <person name="Zauner S."/>
            <person name="Barry K."/>
            <person name="Bell C."/>
            <person name="Bharti A.K."/>
            <person name="Crow J.A."/>
            <person name="Grimwood J."/>
            <person name="Kramer R."/>
            <person name="Lindquist E."/>
            <person name="Lucas S."/>
            <person name="Salamov A."/>
            <person name="McFadden G.I."/>
            <person name="Lane C.E."/>
            <person name="Keeling P.J."/>
            <person name="Gray M.W."/>
            <person name="Grigoriev I.V."/>
            <person name="Archibald J.M."/>
        </authorList>
    </citation>
    <scope>NUCLEOTIDE SEQUENCE</scope>
    <source>
        <strain evidence="17">CCMP2712</strain>
    </source>
</reference>
<dbReference type="PANTHER" id="PTHR10954">
    <property type="entry name" value="RIBONUCLEASE H2 SUBUNIT A"/>
    <property type="match status" value="1"/>
</dbReference>
<dbReference type="GO" id="GO:0043137">
    <property type="term" value="P:DNA replication, removal of RNA primer"/>
    <property type="evidence" value="ECO:0007669"/>
    <property type="project" value="TreeGrafter"/>
</dbReference>
<feature type="binding site" evidence="11">
    <location>
        <position position="164"/>
    </location>
    <ligand>
        <name>a divalent metal cation</name>
        <dbReference type="ChEBI" id="CHEBI:60240"/>
    </ligand>
</feature>
<dbReference type="Gene3D" id="3.30.420.10">
    <property type="entry name" value="Ribonuclease H-like superfamily/Ribonuclease H"/>
    <property type="match status" value="1"/>
</dbReference>
<dbReference type="GeneID" id="17296126"/>
<feature type="binding site" evidence="11">
    <location>
        <position position="63"/>
    </location>
    <ligand>
        <name>a divalent metal cation</name>
        <dbReference type="ChEBI" id="CHEBI:60240"/>
    </ligand>
</feature>
<evidence type="ECO:0000256" key="10">
    <source>
        <dbReference type="ARBA" id="ARBA00023211"/>
    </source>
</evidence>
<dbReference type="CDD" id="cd07182">
    <property type="entry name" value="RNase_HII_bacteria_HII_like"/>
    <property type="match status" value="1"/>
</dbReference>
<evidence type="ECO:0000256" key="4">
    <source>
        <dbReference type="ARBA" id="ARBA00007383"/>
    </source>
</evidence>
<dbReference type="InterPro" id="IPR022898">
    <property type="entry name" value="RNase_HII"/>
</dbReference>
<feature type="compositionally biased region" description="Polar residues" evidence="13">
    <location>
        <begin position="1"/>
        <end position="21"/>
    </location>
</feature>
<accession>L1ITA7</accession>
<feature type="binding site" evidence="11">
    <location>
        <position position="62"/>
    </location>
    <ligand>
        <name>a divalent metal cation</name>
        <dbReference type="ChEBI" id="CHEBI:60240"/>
    </ligand>
</feature>
<evidence type="ECO:0000256" key="5">
    <source>
        <dbReference type="ARBA" id="ARBA00022490"/>
    </source>
</evidence>
<evidence type="ECO:0000256" key="9">
    <source>
        <dbReference type="ARBA" id="ARBA00022801"/>
    </source>
</evidence>
<keyword evidence="7 11" id="KW-0479">Metal-binding</keyword>
<evidence type="ECO:0000256" key="11">
    <source>
        <dbReference type="PROSITE-ProRule" id="PRU01319"/>
    </source>
</evidence>
<dbReference type="SUPFAM" id="SSF53098">
    <property type="entry name" value="Ribonuclease H-like"/>
    <property type="match status" value="1"/>
</dbReference>
<dbReference type="HOGENOM" id="CLU_036532_3_2_1"/>
<comment type="subcellular location">
    <subcellularLocation>
        <location evidence="3">Cytoplasm</location>
    </subcellularLocation>
</comment>
<feature type="domain" description="RNase H type-2" evidence="14">
    <location>
        <begin position="56"/>
        <end position="225"/>
    </location>
</feature>
<dbReference type="GO" id="GO:0046872">
    <property type="term" value="F:metal ion binding"/>
    <property type="evidence" value="ECO:0007669"/>
    <property type="project" value="UniProtKB-KW"/>
</dbReference>